<feature type="domain" description="Beta-ketoacyl-[acyl-carrier-protein] synthase III N-terminal" evidence="5">
    <location>
        <begin position="122"/>
        <end position="194"/>
    </location>
</feature>
<dbReference type="EMBL" id="BAAAUG010000112">
    <property type="protein sequence ID" value="GAA3127162.1"/>
    <property type="molecule type" value="Genomic_DNA"/>
</dbReference>
<gene>
    <name evidence="6" type="ORF">GCM10010449_55630</name>
</gene>
<sequence>MSKDQEEPSTPTAYLASIGTALPGDPVDNATLAKVLGVNEEWIEVFIGTKTRHFARDLATGEIRFSLADLCARAAEKALAAPGVDPSDIDFIVLGTATPDTLMPATVNDVADQLGLDQVPTFQLQSGCAGAVQALSLAQTMIASGQYRTGLVIGGDVCSKHLDVQRDLSDVAASDLVNFVLFGDGAGAAVLTHQPVGARVAVRHVLNRFTGLGRKPGQVIEWFGLADRHDDRQALTEDYKAIEEGVPVMAVEILWELLGELDWDADQLDYLLPPQLSGRMTRLITEELGLPTAREVSCVAETGNNGNALPFLQIEKLLEQMAGGEKALAVAVESSKWIKAGFALEKI</sequence>
<proteinExistence type="predicted"/>
<organism evidence="6 7">
    <name type="scientific">Streptomyces rectiviolaceus</name>
    <dbReference type="NCBI Taxonomy" id="332591"/>
    <lineage>
        <taxon>Bacteria</taxon>
        <taxon>Bacillati</taxon>
        <taxon>Actinomycetota</taxon>
        <taxon>Actinomycetes</taxon>
        <taxon>Kitasatosporales</taxon>
        <taxon>Streptomycetaceae</taxon>
        <taxon>Streptomyces</taxon>
    </lineage>
</organism>
<comment type="caution">
    <text evidence="6">The sequence shown here is derived from an EMBL/GenBank/DDBJ whole genome shotgun (WGS) entry which is preliminary data.</text>
</comment>
<dbReference type="InterPro" id="IPR013751">
    <property type="entry name" value="ACP_syn_III_N"/>
</dbReference>
<dbReference type="Gene3D" id="3.40.47.10">
    <property type="match status" value="2"/>
</dbReference>
<feature type="domain" description="Beta-ketoacyl-[acyl-carrier-protein] synthase III C-terminal" evidence="4">
    <location>
        <begin position="261"/>
        <end position="331"/>
    </location>
</feature>
<dbReference type="InterPro" id="IPR013747">
    <property type="entry name" value="ACP_syn_III_C"/>
</dbReference>
<dbReference type="PANTHER" id="PTHR34069:SF2">
    <property type="entry name" value="BETA-KETOACYL-[ACYL-CARRIER-PROTEIN] SYNTHASE III"/>
    <property type="match status" value="1"/>
</dbReference>
<keyword evidence="7" id="KW-1185">Reference proteome</keyword>
<protein>
    <submittedName>
        <fullName evidence="6">3-oxoacyl-ACP synthase III family protein</fullName>
    </submittedName>
</protein>
<keyword evidence="2" id="KW-0808">Transferase</keyword>
<reference evidence="7" key="1">
    <citation type="journal article" date="2019" name="Int. J. Syst. Evol. Microbiol.">
        <title>The Global Catalogue of Microorganisms (GCM) 10K type strain sequencing project: providing services to taxonomists for standard genome sequencing and annotation.</title>
        <authorList>
            <consortium name="The Broad Institute Genomics Platform"/>
            <consortium name="The Broad Institute Genome Sequencing Center for Infectious Disease"/>
            <person name="Wu L."/>
            <person name="Ma J."/>
        </authorList>
    </citation>
    <scope>NUCLEOTIDE SEQUENCE [LARGE SCALE GENOMIC DNA]</scope>
    <source>
        <strain evidence="7">JCM 9092</strain>
    </source>
</reference>
<keyword evidence="3" id="KW-0012">Acyltransferase</keyword>
<dbReference type="InterPro" id="IPR016039">
    <property type="entry name" value="Thiolase-like"/>
</dbReference>
<evidence type="ECO:0000256" key="1">
    <source>
        <dbReference type="ARBA" id="ARBA00022490"/>
    </source>
</evidence>
<evidence type="ECO:0000259" key="4">
    <source>
        <dbReference type="Pfam" id="PF08541"/>
    </source>
</evidence>
<evidence type="ECO:0000259" key="5">
    <source>
        <dbReference type="Pfam" id="PF08545"/>
    </source>
</evidence>
<evidence type="ECO:0000313" key="6">
    <source>
        <dbReference type="EMBL" id="GAA3127162.1"/>
    </source>
</evidence>
<accession>A0ABP6MVF5</accession>
<evidence type="ECO:0000256" key="2">
    <source>
        <dbReference type="ARBA" id="ARBA00022679"/>
    </source>
</evidence>
<keyword evidence="1" id="KW-0963">Cytoplasm</keyword>
<dbReference type="Proteomes" id="UP001501637">
    <property type="component" value="Unassembled WGS sequence"/>
</dbReference>
<dbReference type="SUPFAM" id="SSF53901">
    <property type="entry name" value="Thiolase-like"/>
    <property type="match status" value="2"/>
</dbReference>
<dbReference type="Pfam" id="PF08545">
    <property type="entry name" value="ACP_syn_III"/>
    <property type="match status" value="1"/>
</dbReference>
<dbReference type="Pfam" id="PF08541">
    <property type="entry name" value="ACP_syn_III_C"/>
    <property type="match status" value="1"/>
</dbReference>
<evidence type="ECO:0000256" key="3">
    <source>
        <dbReference type="ARBA" id="ARBA00023315"/>
    </source>
</evidence>
<dbReference type="PANTHER" id="PTHR34069">
    <property type="entry name" value="3-OXOACYL-[ACYL-CARRIER-PROTEIN] SYNTHASE 3"/>
    <property type="match status" value="1"/>
</dbReference>
<evidence type="ECO:0000313" key="7">
    <source>
        <dbReference type="Proteomes" id="UP001501637"/>
    </source>
</evidence>
<dbReference type="RefSeq" id="WP_344525213.1">
    <property type="nucleotide sequence ID" value="NZ_BAAAUG010000112.1"/>
</dbReference>
<name>A0ABP6MVF5_9ACTN</name>